<organism evidence="2 3">
    <name type="scientific">Ditylenchus destructor</name>
    <dbReference type="NCBI Taxonomy" id="166010"/>
    <lineage>
        <taxon>Eukaryota</taxon>
        <taxon>Metazoa</taxon>
        <taxon>Ecdysozoa</taxon>
        <taxon>Nematoda</taxon>
        <taxon>Chromadorea</taxon>
        <taxon>Rhabditida</taxon>
        <taxon>Tylenchina</taxon>
        <taxon>Tylenchomorpha</taxon>
        <taxon>Sphaerularioidea</taxon>
        <taxon>Anguinidae</taxon>
        <taxon>Anguininae</taxon>
        <taxon>Ditylenchus</taxon>
    </lineage>
</organism>
<reference evidence="2" key="1">
    <citation type="submission" date="2022-01" db="EMBL/GenBank/DDBJ databases">
        <title>Genome Sequence Resource for Two Populations of Ditylenchus destructor, the Migratory Endoparasitic Phytonematode.</title>
        <authorList>
            <person name="Zhang H."/>
            <person name="Lin R."/>
            <person name="Xie B."/>
        </authorList>
    </citation>
    <scope>NUCLEOTIDE SEQUENCE</scope>
    <source>
        <strain evidence="2">BazhouSP</strain>
    </source>
</reference>
<dbReference type="Proteomes" id="UP001201812">
    <property type="component" value="Unassembled WGS sequence"/>
</dbReference>
<accession>A0AAD4N9G8</accession>
<comment type="caution">
    <text evidence="2">The sequence shown here is derived from an EMBL/GenBank/DDBJ whole genome shotgun (WGS) entry which is preliminary data.</text>
</comment>
<dbReference type="AlphaFoldDB" id="A0AAD4N9G8"/>
<protein>
    <submittedName>
        <fullName evidence="2">Uncharacterized protein</fullName>
    </submittedName>
</protein>
<name>A0AAD4N9G8_9BILA</name>
<keyword evidence="3" id="KW-1185">Reference proteome</keyword>
<evidence type="ECO:0000313" key="2">
    <source>
        <dbReference type="EMBL" id="KAI1716197.1"/>
    </source>
</evidence>
<proteinExistence type="predicted"/>
<dbReference type="EMBL" id="JAKKPZ010000010">
    <property type="protein sequence ID" value="KAI1716197.1"/>
    <property type="molecule type" value="Genomic_DNA"/>
</dbReference>
<evidence type="ECO:0000256" key="1">
    <source>
        <dbReference type="SAM" id="MobiDB-lite"/>
    </source>
</evidence>
<gene>
    <name evidence="2" type="ORF">DdX_07231</name>
</gene>
<sequence>MIPGLSKDPFEMRIKSIQSALNSLCCSKPDEPQDENESLLKAIRILQNLDEGTSTNQQPFNPYATSNKVAMVTCTQAQNHFLNMIPLKVLKHESLRTNYDFEIMCYDRMQTKLYTFHLWNKIVEKVLGMNKSTSKGKRLETGAVHVDRRDAYAIFGNIARREFGMITSSVSGRIPPWLAFQRVVERCMREDYRKLSITNSLGEADPWKGFFANQQLKVGLYGRLERQPSLASLRNTFAIENRKTKHERLHQDASITDQSLANKRGLESEAGANAEADESSENVAVKLFIPTMPLNTTSNQMHTILSKPLDHATIPSIPTGGPSMKEPRRGNLRLLHHKNFSPSRISSTQIRYSPDGRPSTLNKFFYLPKITPKVNNTRKPGNEFDNMLTYLLR</sequence>
<feature type="region of interest" description="Disordered" evidence="1">
    <location>
        <begin position="244"/>
        <end position="277"/>
    </location>
</feature>
<evidence type="ECO:0000313" key="3">
    <source>
        <dbReference type="Proteomes" id="UP001201812"/>
    </source>
</evidence>